<gene>
    <name evidence="2" type="ORF">SK128_004007</name>
</gene>
<reference evidence="2 3" key="1">
    <citation type="submission" date="2023-11" db="EMBL/GenBank/DDBJ databases">
        <title>Halocaridina rubra genome assembly.</title>
        <authorList>
            <person name="Smith C."/>
        </authorList>
    </citation>
    <scope>NUCLEOTIDE SEQUENCE [LARGE SCALE GENOMIC DNA]</scope>
    <source>
        <strain evidence="2">EP-1</strain>
        <tissue evidence="2">Whole</tissue>
    </source>
</reference>
<organism evidence="2 3">
    <name type="scientific">Halocaridina rubra</name>
    <name type="common">Hawaiian red shrimp</name>
    <dbReference type="NCBI Taxonomy" id="373956"/>
    <lineage>
        <taxon>Eukaryota</taxon>
        <taxon>Metazoa</taxon>
        <taxon>Ecdysozoa</taxon>
        <taxon>Arthropoda</taxon>
        <taxon>Crustacea</taxon>
        <taxon>Multicrustacea</taxon>
        <taxon>Malacostraca</taxon>
        <taxon>Eumalacostraca</taxon>
        <taxon>Eucarida</taxon>
        <taxon>Decapoda</taxon>
        <taxon>Pleocyemata</taxon>
        <taxon>Caridea</taxon>
        <taxon>Atyoidea</taxon>
        <taxon>Atyidae</taxon>
        <taxon>Halocaridina</taxon>
    </lineage>
</organism>
<dbReference type="SUPFAM" id="SSF52540">
    <property type="entry name" value="P-loop containing nucleoside triphosphate hydrolases"/>
    <property type="match status" value="1"/>
</dbReference>
<evidence type="ECO:0000259" key="1">
    <source>
        <dbReference type="PROSITE" id="PS50837"/>
    </source>
</evidence>
<proteinExistence type="predicted"/>
<dbReference type="AlphaFoldDB" id="A0AAN8X2U0"/>
<evidence type="ECO:0000313" key="2">
    <source>
        <dbReference type="EMBL" id="KAK7076936.1"/>
    </source>
</evidence>
<dbReference type="EMBL" id="JAXCGZ010009508">
    <property type="protein sequence ID" value="KAK7076936.1"/>
    <property type="molecule type" value="Genomic_DNA"/>
</dbReference>
<protein>
    <recommendedName>
        <fullName evidence="1">NACHT domain-containing protein</fullName>
    </recommendedName>
</protein>
<evidence type="ECO:0000313" key="3">
    <source>
        <dbReference type="Proteomes" id="UP001381693"/>
    </source>
</evidence>
<feature type="domain" description="NACHT" evidence="1">
    <location>
        <begin position="292"/>
        <end position="422"/>
    </location>
</feature>
<name>A0AAN8X2U0_HALRR</name>
<dbReference type="InterPro" id="IPR027417">
    <property type="entry name" value="P-loop_NTPase"/>
</dbReference>
<dbReference type="InterPro" id="IPR007111">
    <property type="entry name" value="NACHT_NTPase"/>
</dbReference>
<comment type="caution">
    <text evidence="2">The sequence shown here is derived from an EMBL/GenBank/DDBJ whole genome shotgun (WGS) entry which is preliminary data.</text>
</comment>
<dbReference type="PANTHER" id="PTHR46312">
    <property type="entry name" value="NACHT DOMAIN-CONTAINING PROTEIN"/>
    <property type="match status" value="1"/>
</dbReference>
<dbReference type="PANTHER" id="PTHR46312:SF2">
    <property type="entry name" value="NUCLEOTIDE-BINDING OLIGOMERIZATION DOMAIN-CONTAINING PROTEIN 2-LIKE"/>
    <property type="match status" value="1"/>
</dbReference>
<accession>A0AAN8X2U0</accession>
<keyword evidence="3" id="KW-1185">Reference proteome</keyword>
<sequence>MASNNNSLSQSSQQTLTKNRENFLHLVILIDQEARSILKTIFEMGTSSKRSSETLKEYLMRDKGMTNSLYRKIFNNTQRKQIDSDPSCCHFDVSLLYSAIQRSCDGLAPPEHQDWLTDGKFENLLKKVKDIRNDIFHGIMTIQTSEYVQKIERIRTLLIDCIKQSGEKYSKSDLWIKNTTDDMNVRINQIRDEPLSPMSLEIYENLPLFTELQKTLTSKGIKDLINLFENMVIINPTSAIVGHEFKLRVEEVYTTPMIFHARRGLVNVPLALCDILHYVHQMQSRDSVSTAQIILIEGSGGVGKTTLLKLIGHAWLSYQKGTSSKVSSSCEIKGVGKYRFVIPFKFRNRSISSFSNLISSIMPTARQSFQNKNHLRDCVVSVPIIILLDGFDEMNEESKKVLYDILSSANLEHIIIICTSRPEKIKEFYRMVNNEMNIIHLKIKGIPERSVEKFLSRYHDALKNRGQSKDDSKLLIKYIRSKTGHLKSVFSFPLYAANFAVLWTFASDKLSNICSELEFLIELDRVTIEKLIERLGSHPSTMSLEEDVLRKKVKNFVAYLHKAAFFALHHNSTILREDEKHDLVQCCESLALPVHEVMGTYLIQENTWSSTDMEIELKFPHKSIQDFYAALYISDKLKCKKKPLDIASILKNFSDILSGSQLPFQQQNQILGNNLDMLLNCQKDLRASVNERDVLVDALTSELHTEMKYLDMNTFQNMLVLLTGFLFHSEYNADYNIAEQSILLLKQSGIDSREEWIRVINIVKCHDIFVTAIAKEPSNMGDTINISGSDVSAYSALLTKVKPNNISLSVSEDPSTVPFLEELILIIANHQCFVSLCCLEYLFRHPNKSLEEAALMQALRQLMDRCHIETCVIPYSEGMRLPSGDRIPAFSVSTHKDYNNLCEELYKNQHKIKYLRLSLSIGIKASQVVKPLPPWFSGKVDLYLPDTDSEHDIESVASLISSVMPSSG</sequence>
<dbReference type="Pfam" id="PF05729">
    <property type="entry name" value="NACHT"/>
    <property type="match status" value="1"/>
</dbReference>
<dbReference type="Proteomes" id="UP001381693">
    <property type="component" value="Unassembled WGS sequence"/>
</dbReference>
<dbReference type="Gene3D" id="3.40.50.300">
    <property type="entry name" value="P-loop containing nucleotide triphosphate hydrolases"/>
    <property type="match status" value="1"/>
</dbReference>
<dbReference type="PROSITE" id="PS50837">
    <property type="entry name" value="NACHT"/>
    <property type="match status" value="1"/>
</dbReference>